<gene>
    <name evidence="3" type="ORF">DL546_007559</name>
</gene>
<name>A0A420YM30_9PEZI</name>
<evidence type="ECO:0000313" key="4">
    <source>
        <dbReference type="Proteomes" id="UP000275385"/>
    </source>
</evidence>
<keyword evidence="4" id="KW-1185">Reference proteome</keyword>
<dbReference type="InterPro" id="IPR028163">
    <property type="entry name" value="HAUS_6_N"/>
</dbReference>
<feature type="compositionally biased region" description="Polar residues" evidence="1">
    <location>
        <begin position="595"/>
        <end position="608"/>
    </location>
</feature>
<organism evidence="3 4">
    <name type="scientific">Coniochaeta pulveracea</name>
    <dbReference type="NCBI Taxonomy" id="177199"/>
    <lineage>
        <taxon>Eukaryota</taxon>
        <taxon>Fungi</taxon>
        <taxon>Dikarya</taxon>
        <taxon>Ascomycota</taxon>
        <taxon>Pezizomycotina</taxon>
        <taxon>Sordariomycetes</taxon>
        <taxon>Sordariomycetidae</taxon>
        <taxon>Coniochaetales</taxon>
        <taxon>Coniochaetaceae</taxon>
        <taxon>Coniochaeta</taxon>
    </lineage>
</organism>
<dbReference type="AlphaFoldDB" id="A0A420YM30"/>
<dbReference type="EMBL" id="QVQW01000003">
    <property type="protein sequence ID" value="RKU48846.1"/>
    <property type="molecule type" value="Genomic_DNA"/>
</dbReference>
<sequence length="820" mass="91458">MASLPSDVTQARMRLGRVPANTGKSLQAPLRATPPAVSSSTTNTAPKPSTSVSSISNVSLFLTNLRLLDLDLRPDWPGINASTFSAKDIAQGQKKRIQCVEWALYQLFCLWDPDEARNKLQPFFPPLDQVQSLNLRAALLRNLEQAKKNGVLGRDAVVRKTMLDECKGERLEEVLAVFSSAVLKHRVAEQQLNRQGHPGIAQLLALENRGYSGERRELSVLVLAHKASLSRQLREKNTSRAQYQDFSELLGMKERGLVRRREQAEALEAQEEENGVLNQVTDEVKLNVWRTVRNNWSGNEQWMETLLYGDEHSRKDAFLATPFDRVWRRVQSGRLSELEGPTAGLLQQLDRRVRAQKERLAKWQAFRREVLGDPANKPIQPELQSLKKQNGVDLGFGAHENLRRGRMSPTKKLGSGNAVQLSADYTDIISSLQNELEHIDKGYVAPGLYMAPRRKLPVELHENTGDEAVSEISELEDDARHEEPVEQTALQKCTAASAQAIKVSSINQRAPLHELSGTTAAFSQNKNTSGDSRQVRQWEEGQMVTPKRGPPRMYSNSESDGEEPPSSVTPVRAPRHPLTPSSKSPTRRTARLIRSSPQMSVQTSPERQVSTDRHVSPERDLSPTQHEADQILASMNAVSPSPVKKTRHTLSLTERTRLTMARRVSKVPTLDDDDEPDLDSLAISPILRMPAASAHEDSGFTSHPLDAAATLATPTDDLDEHDHEDLLSRTRRSMAGLDAARKKAQLERRRSLRQSKQIPDHRRVGSGYFPPVDEEGNTTLLLAEELMSNEVDDPEAIFKSRPKIKTSPVGTPTREWGGAT</sequence>
<feature type="compositionally biased region" description="Polar residues" evidence="1">
    <location>
        <begin position="36"/>
        <end position="48"/>
    </location>
</feature>
<dbReference type="Proteomes" id="UP000275385">
    <property type="component" value="Unassembled WGS sequence"/>
</dbReference>
<evidence type="ECO:0000313" key="3">
    <source>
        <dbReference type="EMBL" id="RKU48846.1"/>
    </source>
</evidence>
<feature type="region of interest" description="Disordered" evidence="1">
    <location>
        <begin position="749"/>
        <end position="774"/>
    </location>
</feature>
<feature type="compositionally biased region" description="Basic and acidic residues" evidence="1">
    <location>
        <begin position="609"/>
        <end position="626"/>
    </location>
</feature>
<comment type="caution">
    <text evidence="3">The sequence shown here is derived from an EMBL/GenBank/DDBJ whole genome shotgun (WGS) entry which is preliminary data.</text>
</comment>
<feature type="region of interest" description="Disordered" evidence="1">
    <location>
        <begin position="797"/>
        <end position="820"/>
    </location>
</feature>
<evidence type="ECO:0000259" key="2">
    <source>
        <dbReference type="Pfam" id="PF14661"/>
    </source>
</evidence>
<accession>A0A420YM30</accession>
<proteinExistence type="predicted"/>
<protein>
    <recommendedName>
        <fullName evidence="2">HAUS augmin-like complex subunit 6 N-terminal domain-containing protein</fullName>
    </recommendedName>
</protein>
<feature type="compositionally biased region" description="Polar residues" evidence="1">
    <location>
        <begin position="518"/>
        <end position="532"/>
    </location>
</feature>
<dbReference type="OrthoDB" id="5575722at2759"/>
<dbReference type="STRING" id="177199.A0A420YM30"/>
<reference evidence="3 4" key="1">
    <citation type="submission" date="2018-08" db="EMBL/GenBank/DDBJ databases">
        <title>Draft genome of the lignicolous fungus Coniochaeta pulveracea.</title>
        <authorList>
            <person name="Borstlap C.J."/>
            <person name="De Witt R.N."/>
            <person name="Botha A."/>
            <person name="Volschenk H."/>
        </authorList>
    </citation>
    <scope>NUCLEOTIDE SEQUENCE [LARGE SCALE GENOMIC DNA]</scope>
    <source>
        <strain evidence="3 4">CAB683</strain>
    </source>
</reference>
<feature type="region of interest" description="Disordered" evidence="1">
    <location>
        <begin position="518"/>
        <end position="626"/>
    </location>
</feature>
<dbReference type="Pfam" id="PF14661">
    <property type="entry name" value="HAUS6_N"/>
    <property type="match status" value="1"/>
</dbReference>
<feature type="region of interest" description="Disordered" evidence="1">
    <location>
        <begin position="1"/>
        <end position="52"/>
    </location>
</feature>
<feature type="domain" description="HAUS augmin-like complex subunit 6 N-terminal" evidence="2">
    <location>
        <begin position="61"/>
        <end position="297"/>
    </location>
</feature>
<evidence type="ECO:0000256" key="1">
    <source>
        <dbReference type="SAM" id="MobiDB-lite"/>
    </source>
</evidence>